<sequence length="100" mass="11655">MNLRTYLTFNEHHSRIFSKIFASSILEALDYAEPICLRNSHIYCFVFFTEASGFCQVKLLIFQQLTRRRNPVSSGNNAKSLLWNLDCFPSVSGTRLQFQR</sequence>
<name>A0AA35JQF7_9SAUR</name>
<keyword evidence="2" id="KW-1185">Reference proteome</keyword>
<organism evidence="1 2">
    <name type="scientific">Podarcis lilfordi</name>
    <name type="common">Lilford's wall lizard</name>
    <dbReference type="NCBI Taxonomy" id="74358"/>
    <lineage>
        <taxon>Eukaryota</taxon>
        <taxon>Metazoa</taxon>
        <taxon>Chordata</taxon>
        <taxon>Craniata</taxon>
        <taxon>Vertebrata</taxon>
        <taxon>Euteleostomi</taxon>
        <taxon>Lepidosauria</taxon>
        <taxon>Squamata</taxon>
        <taxon>Bifurcata</taxon>
        <taxon>Unidentata</taxon>
        <taxon>Episquamata</taxon>
        <taxon>Laterata</taxon>
        <taxon>Lacertibaenia</taxon>
        <taxon>Lacertidae</taxon>
        <taxon>Podarcis</taxon>
    </lineage>
</organism>
<reference evidence="1" key="1">
    <citation type="submission" date="2022-12" db="EMBL/GenBank/DDBJ databases">
        <authorList>
            <person name="Alioto T."/>
            <person name="Alioto T."/>
            <person name="Gomez Garrido J."/>
        </authorList>
    </citation>
    <scope>NUCLEOTIDE SEQUENCE</scope>
</reference>
<dbReference type="Proteomes" id="UP001178461">
    <property type="component" value="Chromosome 1"/>
</dbReference>
<proteinExistence type="predicted"/>
<protein>
    <submittedName>
        <fullName evidence="1">Uncharacterized protein</fullName>
    </submittedName>
</protein>
<accession>A0AA35JQF7</accession>
<evidence type="ECO:0000313" key="2">
    <source>
        <dbReference type="Proteomes" id="UP001178461"/>
    </source>
</evidence>
<gene>
    <name evidence="1" type="ORF">PODLI_1B005187</name>
</gene>
<dbReference type="AlphaFoldDB" id="A0AA35JQF7"/>
<dbReference type="EMBL" id="OX395126">
    <property type="protein sequence ID" value="CAI5763139.1"/>
    <property type="molecule type" value="Genomic_DNA"/>
</dbReference>
<evidence type="ECO:0000313" key="1">
    <source>
        <dbReference type="EMBL" id="CAI5763139.1"/>
    </source>
</evidence>